<dbReference type="RefSeq" id="WP_007343846.1">
    <property type="nucleotide sequence ID" value="NZ_GL878494.1"/>
</dbReference>
<dbReference type="Gene3D" id="2.40.160.90">
    <property type="match status" value="1"/>
</dbReference>
<reference evidence="5 6" key="1">
    <citation type="submission" date="2011-02" db="EMBL/GenBank/DDBJ databases">
        <authorList>
            <person name="Muzny D."/>
            <person name="Qin X."/>
            <person name="Deng J."/>
            <person name="Jiang H."/>
            <person name="Liu Y."/>
            <person name="Qu J."/>
            <person name="Song X.-Z."/>
            <person name="Zhang L."/>
            <person name="Thornton R."/>
            <person name="Coyle M."/>
            <person name="Francisco L."/>
            <person name="Jackson L."/>
            <person name="Javaid M."/>
            <person name="Korchina V."/>
            <person name="Kovar C."/>
            <person name="Mata R."/>
            <person name="Mathew T."/>
            <person name="Ngo R."/>
            <person name="Nguyen L."/>
            <person name="Nguyen N."/>
            <person name="Okwuonu G."/>
            <person name="Ongeri F."/>
            <person name="Pham C."/>
            <person name="Simmons D."/>
            <person name="Wilczek-Boney K."/>
            <person name="Hale W."/>
            <person name="Jakkamsetti A."/>
            <person name="Pham P."/>
            <person name="Ruth R."/>
            <person name="San Lucas F."/>
            <person name="Warren J."/>
            <person name="Zhang J."/>
            <person name="Zhao Z."/>
            <person name="Zhou C."/>
            <person name="Zhu D."/>
            <person name="Lee S."/>
            <person name="Bess C."/>
            <person name="Blankenburg K."/>
            <person name="Forbes L."/>
            <person name="Fu Q."/>
            <person name="Gubbala S."/>
            <person name="Hirani K."/>
            <person name="Jayaseelan J.C."/>
            <person name="Lara F."/>
            <person name="Munidasa M."/>
            <person name="Palculict T."/>
            <person name="Patil S."/>
            <person name="Pu L.-L."/>
            <person name="Saada N."/>
            <person name="Tang L."/>
            <person name="Weissenberger G."/>
            <person name="Zhu Y."/>
            <person name="Hemphill L."/>
            <person name="Shang Y."/>
            <person name="Youmans B."/>
            <person name="Ayvaz T."/>
            <person name="Ross M."/>
            <person name="Santibanez J."/>
            <person name="Aqrawi P."/>
            <person name="Gross S."/>
            <person name="Joshi V."/>
            <person name="Fowler G."/>
            <person name="Nazareth L."/>
            <person name="Reid J."/>
            <person name="Worley K."/>
            <person name="Petrosino J."/>
            <person name="Highlander S."/>
            <person name="Gibbs R."/>
        </authorList>
    </citation>
    <scope>NUCLEOTIDE SEQUENCE [LARGE SCALE GENOMIC DNA]</scope>
    <source>
        <strain evidence="5 6">ATCC BAA-1200</strain>
    </source>
</reference>
<keyword evidence="6" id="KW-1185">Reference proteome</keyword>
<organism evidence="5 6">
    <name type="scientific">Neisseria bacilliformis ATCC BAA-1200</name>
    <dbReference type="NCBI Taxonomy" id="888742"/>
    <lineage>
        <taxon>Bacteria</taxon>
        <taxon>Pseudomonadati</taxon>
        <taxon>Pseudomonadota</taxon>
        <taxon>Betaproteobacteria</taxon>
        <taxon>Neisseriales</taxon>
        <taxon>Neisseriaceae</taxon>
        <taxon>Neisseria</taxon>
    </lineage>
</organism>
<proteinExistence type="predicted"/>
<dbReference type="GO" id="GO:0009279">
    <property type="term" value="C:cell outer membrane"/>
    <property type="evidence" value="ECO:0007669"/>
    <property type="project" value="UniProtKB-SubCell"/>
</dbReference>
<dbReference type="AlphaFoldDB" id="F2BGI5"/>
<protein>
    <recommendedName>
        <fullName evidence="4">Transferrin-binding protein B C-lobe/N-lobe beta-barrel domain-containing protein</fullName>
    </recommendedName>
</protein>
<feature type="compositionally biased region" description="Low complexity" evidence="2">
    <location>
        <begin position="34"/>
        <end position="54"/>
    </location>
</feature>
<feature type="domain" description="Transferrin-binding protein B C-lobe/N-lobe beta-barrel" evidence="4">
    <location>
        <begin position="156"/>
        <end position="261"/>
    </location>
</feature>
<feature type="signal peptide" evidence="3">
    <location>
        <begin position="1"/>
        <end position="23"/>
    </location>
</feature>
<dbReference type="Pfam" id="PF01298">
    <property type="entry name" value="TbpB_B_D"/>
    <property type="match status" value="1"/>
</dbReference>
<dbReference type="PROSITE" id="PS51257">
    <property type="entry name" value="PROKAR_LIPOPROTEIN"/>
    <property type="match status" value="1"/>
</dbReference>
<accession>F2BGI5</accession>
<evidence type="ECO:0000256" key="2">
    <source>
        <dbReference type="SAM" id="MobiDB-lite"/>
    </source>
</evidence>
<comment type="caution">
    <text evidence="5">The sequence shown here is derived from an EMBL/GenBank/DDBJ whole genome shotgun (WGS) entry which is preliminary data.</text>
</comment>
<name>F2BGI5_9NEIS</name>
<evidence type="ECO:0000259" key="4">
    <source>
        <dbReference type="Pfam" id="PF01298"/>
    </source>
</evidence>
<feature type="chain" id="PRO_5003274246" description="Transferrin-binding protein B C-lobe/N-lobe beta-barrel domain-containing protein" evidence="3">
    <location>
        <begin position="24"/>
        <end position="262"/>
    </location>
</feature>
<evidence type="ECO:0000256" key="3">
    <source>
        <dbReference type="SAM" id="SignalP"/>
    </source>
</evidence>
<evidence type="ECO:0000256" key="1">
    <source>
        <dbReference type="ARBA" id="ARBA00004442"/>
    </source>
</evidence>
<sequence length="262" mass="26145">MNKTSLGILIGAAVLLAACGGGGGDGPNVSLNENGGSQNQNGGSNSGNNGSQMQNPIAGNYYTAKIGGSVEANKATPATNAVNVLKIGNQEIPLDFGGGISAGTFYVLNGNTTINGKQGFAGAVSGDHVRSMKYGVIENGSGGKTVFAQGELTQNMPASGTAKFSGYHVYTDASGAIVTAADNGKSANFDVDFGKKTLTGKLASAANTFNVSANINGNSFKGTSSDKTVVQGNFFGSGAAEMGGTFRNDAKKITGAFGAAKQ</sequence>
<evidence type="ECO:0000313" key="5">
    <source>
        <dbReference type="EMBL" id="EGF06882.1"/>
    </source>
</evidence>
<dbReference type="STRING" id="267212.GCA_001063965_00515"/>
<feature type="region of interest" description="Disordered" evidence="2">
    <location>
        <begin position="29"/>
        <end position="54"/>
    </location>
</feature>
<dbReference type="EMBL" id="AFAY01000054">
    <property type="protein sequence ID" value="EGF06882.1"/>
    <property type="molecule type" value="Genomic_DNA"/>
</dbReference>
<comment type="subcellular location">
    <subcellularLocation>
        <location evidence="1">Cell outer membrane</location>
    </subcellularLocation>
</comment>
<dbReference type="InterPro" id="IPR011250">
    <property type="entry name" value="OMP/PagP_B-barrel"/>
</dbReference>
<evidence type="ECO:0000313" key="6">
    <source>
        <dbReference type="Proteomes" id="UP000004105"/>
    </source>
</evidence>
<dbReference type="Proteomes" id="UP000004105">
    <property type="component" value="Unassembled WGS sequence"/>
</dbReference>
<keyword evidence="3" id="KW-0732">Signal</keyword>
<dbReference type="OrthoDB" id="5673741at2"/>
<dbReference type="HOGENOM" id="CLU_1061014_0_0_4"/>
<gene>
    <name evidence="5" type="ORF">HMPREF9123_2842</name>
</gene>
<dbReference type="InterPro" id="IPR001677">
    <property type="entry name" value="TbpB_B_D"/>
</dbReference>
<dbReference type="SUPFAM" id="SSF56925">
    <property type="entry name" value="OMPA-like"/>
    <property type="match status" value="1"/>
</dbReference>